<dbReference type="AlphaFoldDB" id="A0A0H2YBD2"/>
<dbReference type="KEGG" id="ypa:YPA_3598"/>
<gene>
    <name evidence="1" type="ordered locus">YPA_3598</name>
</gene>
<organism evidence="1 2">
    <name type="scientific">Yersinia pestis bv. Antiqua (strain Antiqua)</name>
    <dbReference type="NCBI Taxonomy" id="360102"/>
    <lineage>
        <taxon>Bacteria</taxon>
        <taxon>Pseudomonadati</taxon>
        <taxon>Pseudomonadota</taxon>
        <taxon>Gammaproteobacteria</taxon>
        <taxon>Enterobacterales</taxon>
        <taxon>Yersiniaceae</taxon>
        <taxon>Yersinia</taxon>
    </lineage>
</organism>
<sequence length="96" mass="11036" precursor="true">MKWRFDCEVQMNGAAFVSSMILAVIFTTATVQASPVAYQKEAITENNLPVFYPQLKQQMNYQSSWLAGKYTDFALWRSCQRRMKSDPLISPPTAQY</sequence>
<name>A0A0H2YBD2_YERPA</name>
<evidence type="ECO:0000313" key="2">
    <source>
        <dbReference type="Proteomes" id="UP000001971"/>
    </source>
</evidence>
<reference evidence="1 2" key="1">
    <citation type="journal article" date="2006" name="J. Bacteriol.">
        <title>Complete genome sequence of Yersinia pestis strains Antiqua and Nepal516: evidence of gene reduction in an emerging pathogen.</title>
        <authorList>
            <person name="Chain P.S."/>
            <person name="Hu P."/>
            <person name="Malfatti S.A."/>
            <person name="Radnedge L."/>
            <person name="Larimer F."/>
            <person name="Vergez L.M."/>
            <person name="Worsham P."/>
            <person name="Chu M.C."/>
            <person name="Andersen G.L."/>
        </authorList>
    </citation>
    <scope>NUCLEOTIDE SEQUENCE [LARGE SCALE GENOMIC DNA]</scope>
    <source>
        <strain evidence="1 2">Antiqua</strain>
    </source>
</reference>
<evidence type="ECO:0000313" key="1">
    <source>
        <dbReference type="EMBL" id="ABG15560.1"/>
    </source>
</evidence>
<dbReference type="EMBL" id="CP000308">
    <property type="protein sequence ID" value="ABG15560.1"/>
    <property type="molecule type" value="Genomic_DNA"/>
</dbReference>
<protein>
    <submittedName>
        <fullName evidence="1">Uncharacterized protein</fullName>
    </submittedName>
</protein>
<accession>A0A0H2YBD2</accession>
<dbReference type="Proteomes" id="UP000001971">
    <property type="component" value="Chromosome"/>
</dbReference>
<proteinExistence type="predicted"/>